<feature type="compositionally biased region" description="Polar residues" evidence="6">
    <location>
        <begin position="169"/>
        <end position="178"/>
    </location>
</feature>
<dbReference type="AlphaFoldDB" id="A0A7C3CKN8"/>
<evidence type="ECO:0000256" key="3">
    <source>
        <dbReference type="ARBA" id="ARBA00023274"/>
    </source>
</evidence>
<comment type="subunit">
    <text evidence="4">Part of the 50S ribosomal subunit. Contacts protein L32.</text>
</comment>
<evidence type="ECO:0000256" key="2">
    <source>
        <dbReference type="ARBA" id="ARBA00022980"/>
    </source>
</evidence>
<dbReference type="Gene3D" id="3.90.1030.10">
    <property type="entry name" value="Ribosomal protein L17"/>
    <property type="match status" value="1"/>
</dbReference>
<comment type="caution">
    <text evidence="7">The sequence shown here is derived from an EMBL/GenBank/DDBJ whole genome shotgun (WGS) entry which is preliminary data.</text>
</comment>
<evidence type="ECO:0000256" key="4">
    <source>
        <dbReference type="HAMAP-Rule" id="MF_01368"/>
    </source>
</evidence>
<reference evidence="7" key="1">
    <citation type="journal article" date="2020" name="mSystems">
        <title>Genome- and Community-Level Interaction Insights into Carbon Utilization and Element Cycling Functions of Hydrothermarchaeota in Hydrothermal Sediment.</title>
        <authorList>
            <person name="Zhou Z."/>
            <person name="Liu Y."/>
            <person name="Xu W."/>
            <person name="Pan J."/>
            <person name="Luo Z.H."/>
            <person name="Li M."/>
        </authorList>
    </citation>
    <scope>NUCLEOTIDE SEQUENCE [LARGE SCALE GENOMIC DNA]</scope>
    <source>
        <strain evidence="7">HyVt-483</strain>
    </source>
</reference>
<evidence type="ECO:0000313" key="7">
    <source>
        <dbReference type="EMBL" id="HFC98071.1"/>
    </source>
</evidence>
<protein>
    <recommendedName>
        <fullName evidence="4">Large ribosomal subunit protein bL17</fullName>
    </recommendedName>
</protein>
<dbReference type="PANTHER" id="PTHR14413">
    <property type="entry name" value="RIBOSOMAL PROTEIN L17"/>
    <property type="match status" value="1"/>
</dbReference>
<organism evidence="7">
    <name type="scientific">Thermosulfurimonas dismutans</name>
    <dbReference type="NCBI Taxonomy" id="999894"/>
    <lineage>
        <taxon>Bacteria</taxon>
        <taxon>Pseudomonadati</taxon>
        <taxon>Thermodesulfobacteriota</taxon>
        <taxon>Thermodesulfobacteria</taxon>
        <taxon>Thermodesulfobacteriales</taxon>
        <taxon>Thermodesulfobacteriaceae</taxon>
        <taxon>Thermosulfurimonas</taxon>
    </lineage>
</organism>
<dbReference type="InterPro" id="IPR047859">
    <property type="entry name" value="Ribosomal_bL17_CS"/>
</dbReference>
<name>A0A7C3CKN8_9BACT</name>
<dbReference type="PROSITE" id="PS01167">
    <property type="entry name" value="RIBOSOMAL_L17"/>
    <property type="match status" value="1"/>
</dbReference>
<evidence type="ECO:0000256" key="6">
    <source>
        <dbReference type="SAM" id="MobiDB-lite"/>
    </source>
</evidence>
<evidence type="ECO:0000256" key="5">
    <source>
        <dbReference type="RuleBase" id="RU000660"/>
    </source>
</evidence>
<dbReference type="Pfam" id="PF01196">
    <property type="entry name" value="Ribosomal_L17"/>
    <property type="match status" value="1"/>
</dbReference>
<dbReference type="InterPro" id="IPR036373">
    <property type="entry name" value="Ribosomal_bL17_sf"/>
</dbReference>
<dbReference type="NCBIfam" id="TIGR00059">
    <property type="entry name" value="L17"/>
    <property type="match status" value="1"/>
</dbReference>
<dbReference type="GO" id="GO:0006412">
    <property type="term" value="P:translation"/>
    <property type="evidence" value="ECO:0007669"/>
    <property type="project" value="UniProtKB-UniRule"/>
</dbReference>
<dbReference type="HAMAP" id="MF_01368">
    <property type="entry name" value="Ribosomal_bL17"/>
    <property type="match status" value="1"/>
</dbReference>
<dbReference type="GO" id="GO:0022625">
    <property type="term" value="C:cytosolic large ribosomal subunit"/>
    <property type="evidence" value="ECO:0007669"/>
    <property type="project" value="TreeGrafter"/>
</dbReference>
<keyword evidence="3 4" id="KW-0687">Ribonucleoprotein</keyword>
<feature type="region of interest" description="Disordered" evidence="6">
    <location>
        <begin position="143"/>
        <end position="200"/>
    </location>
</feature>
<dbReference type="EMBL" id="DRMH01000080">
    <property type="protein sequence ID" value="HFC98071.1"/>
    <property type="molecule type" value="Genomic_DNA"/>
</dbReference>
<dbReference type="GO" id="GO:0003735">
    <property type="term" value="F:structural constituent of ribosome"/>
    <property type="evidence" value="ECO:0007669"/>
    <property type="project" value="InterPro"/>
</dbReference>
<proteinExistence type="inferred from homology"/>
<dbReference type="FunFam" id="3.90.1030.10:FF:000001">
    <property type="entry name" value="50S ribosomal protein L17"/>
    <property type="match status" value="1"/>
</dbReference>
<dbReference type="PANTHER" id="PTHR14413:SF16">
    <property type="entry name" value="LARGE RIBOSOMAL SUBUNIT PROTEIN BL17M"/>
    <property type="match status" value="1"/>
</dbReference>
<gene>
    <name evidence="4" type="primary">rplQ</name>
    <name evidence="7" type="ORF">ENJ40_06390</name>
</gene>
<comment type="similarity">
    <text evidence="1 4 5">Belongs to the bacterial ribosomal protein bL17 family.</text>
</comment>
<sequence length="200" mass="22979">MRHRKRSRRLVTKWEHRISLMRNQVTDLLRHGRITTTLAKAKELRRVADRMITLAKRGDLASRRRALAFIRDKAVVRKLFGELREKYMDRPGGYTRIVKIGPRRGDAAMMAIVELVEEKLQHKRSKKKIEAERKVEKEIREALKKEEAKVSEEPKTEAAPAEEETSSPQVEDTSSGEVSSEDQAKVSPGSETSRQSEFSS</sequence>
<feature type="compositionally biased region" description="Basic and acidic residues" evidence="6">
    <location>
        <begin position="143"/>
        <end position="156"/>
    </location>
</feature>
<dbReference type="Proteomes" id="UP000886043">
    <property type="component" value="Unassembled WGS sequence"/>
</dbReference>
<dbReference type="InterPro" id="IPR000456">
    <property type="entry name" value="Ribosomal_bL17"/>
</dbReference>
<feature type="compositionally biased region" description="Polar residues" evidence="6">
    <location>
        <begin position="189"/>
        <end position="200"/>
    </location>
</feature>
<accession>A0A7C3CKN8</accession>
<dbReference type="SUPFAM" id="SSF64263">
    <property type="entry name" value="Prokaryotic ribosomal protein L17"/>
    <property type="match status" value="1"/>
</dbReference>
<evidence type="ECO:0000256" key="1">
    <source>
        <dbReference type="ARBA" id="ARBA00008777"/>
    </source>
</evidence>
<keyword evidence="2 4" id="KW-0689">Ribosomal protein</keyword>